<gene>
    <name evidence="3" type="ORF">RM540_11835</name>
</gene>
<dbReference type="Pfam" id="PF14060">
    <property type="entry name" value="DUF4252"/>
    <property type="match status" value="1"/>
</dbReference>
<feature type="region of interest" description="Disordered" evidence="1">
    <location>
        <begin position="171"/>
        <end position="190"/>
    </location>
</feature>
<proteinExistence type="predicted"/>
<keyword evidence="4" id="KW-1185">Reference proteome</keyword>
<dbReference type="EMBL" id="JAVRHT010000028">
    <property type="protein sequence ID" value="MDT0632441.1"/>
    <property type="molecule type" value="Genomic_DNA"/>
</dbReference>
<evidence type="ECO:0000256" key="1">
    <source>
        <dbReference type="SAM" id="MobiDB-lite"/>
    </source>
</evidence>
<dbReference type="InterPro" id="IPR025348">
    <property type="entry name" value="DUF4252"/>
</dbReference>
<protein>
    <submittedName>
        <fullName evidence="3">DUF4252 domain-containing protein</fullName>
    </submittedName>
</protein>
<dbReference type="RefSeq" id="WP_311664325.1">
    <property type="nucleotide sequence ID" value="NZ_JAVRHT010000028.1"/>
</dbReference>
<comment type="caution">
    <text evidence="3">The sequence shown here is derived from an EMBL/GenBank/DDBJ whole genome shotgun (WGS) entry which is preliminary data.</text>
</comment>
<evidence type="ECO:0000313" key="4">
    <source>
        <dbReference type="Proteomes" id="UP001267426"/>
    </source>
</evidence>
<feature type="chain" id="PRO_5047101142" evidence="2">
    <location>
        <begin position="19"/>
        <end position="190"/>
    </location>
</feature>
<name>A0ABU3BT25_9BACT</name>
<evidence type="ECO:0000313" key="3">
    <source>
        <dbReference type="EMBL" id="MDT0632441.1"/>
    </source>
</evidence>
<reference evidence="3 4" key="1">
    <citation type="submission" date="2023-09" db="EMBL/GenBank/DDBJ databases">
        <authorList>
            <person name="Rey-Velasco X."/>
        </authorList>
    </citation>
    <scope>NUCLEOTIDE SEQUENCE [LARGE SCALE GENOMIC DNA]</scope>
    <source>
        <strain evidence="3 4">F394</strain>
    </source>
</reference>
<keyword evidence="2" id="KW-0732">Signal</keyword>
<dbReference type="Proteomes" id="UP001267426">
    <property type="component" value="Unassembled WGS sequence"/>
</dbReference>
<organism evidence="3 4">
    <name type="scientific">Rubrivirga litoralis</name>
    <dbReference type="NCBI Taxonomy" id="3075598"/>
    <lineage>
        <taxon>Bacteria</taxon>
        <taxon>Pseudomonadati</taxon>
        <taxon>Rhodothermota</taxon>
        <taxon>Rhodothermia</taxon>
        <taxon>Rhodothermales</taxon>
        <taxon>Rubricoccaceae</taxon>
        <taxon>Rubrivirga</taxon>
    </lineage>
</organism>
<sequence>MRRLLLTLALAAPLGATAQPVDVAALDALFEAPPTVEVNLRGSLLRLASEAARAEEPEAALMLDGLRAVTVRVYTLGATRDLAVRRLADVGQRFEADGWWTFVRVRSQPGDTENDGDVWIYVRDAGDAFDGMAVMAVDNEDDNAVFVLIDGTIDPAQVSALTRRFADVDVDDEADQADRDGDSSRDDDDQ</sequence>
<evidence type="ECO:0000256" key="2">
    <source>
        <dbReference type="SAM" id="SignalP"/>
    </source>
</evidence>
<accession>A0ABU3BT25</accession>
<feature type="signal peptide" evidence="2">
    <location>
        <begin position="1"/>
        <end position="18"/>
    </location>
</feature>